<evidence type="ECO:0000313" key="3">
    <source>
        <dbReference type="EMBL" id="OIQ98317.1"/>
    </source>
</evidence>
<comment type="caution">
    <text evidence="3">The sequence shown here is derived from an EMBL/GenBank/DDBJ whole genome shotgun (WGS) entry which is preliminary data.</text>
</comment>
<evidence type="ECO:0000256" key="1">
    <source>
        <dbReference type="SAM" id="MobiDB-lite"/>
    </source>
</evidence>
<organism evidence="3">
    <name type="scientific">mine drainage metagenome</name>
    <dbReference type="NCBI Taxonomy" id="410659"/>
    <lineage>
        <taxon>unclassified sequences</taxon>
        <taxon>metagenomes</taxon>
        <taxon>ecological metagenomes</taxon>
    </lineage>
</organism>
<dbReference type="InterPro" id="IPR023346">
    <property type="entry name" value="Lysozyme-like_dom_sf"/>
</dbReference>
<keyword evidence="2" id="KW-1133">Transmembrane helix</keyword>
<protein>
    <submittedName>
        <fullName evidence="3">Uncharacterized protein</fullName>
    </submittedName>
</protein>
<feature type="transmembrane region" description="Helical" evidence="2">
    <location>
        <begin position="85"/>
        <end position="108"/>
    </location>
</feature>
<dbReference type="SUPFAM" id="SSF53955">
    <property type="entry name" value="Lysozyme-like"/>
    <property type="match status" value="1"/>
</dbReference>
<feature type="compositionally biased region" description="Basic residues" evidence="1">
    <location>
        <begin position="44"/>
        <end position="53"/>
    </location>
</feature>
<proteinExistence type="predicted"/>
<accession>A0A1J5SDL8</accession>
<keyword evidence="2" id="KW-0812">Transmembrane</keyword>
<name>A0A1J5SDL8_9ZZZZ</name>
<gene>
    <name evidence="3" type="ORF">GALL_195950</name>
</gene>
<evidence type="ECO:0000256" key="2">
    <source>
        <dbReference type="SAM" id="Phobius"/>
    </source>
</evidence>
<dbReference type="EMBL" id="MLJW01000120">
    <property type="protein sequence ID" value="OIQ98317.1"/>
    <property type="molecule type" value="Genomic_DNA"/>
</dbReference>
<feature type="compositionally biased region" description="Pro residues" evidence="1">
    <location>
        <begin position="1"/>
        <end position="10"/>
    </location>
</feature>
<reference evidence="3" key="1">
    <citation type="submission" date="2016-10" db="EMBL/GenBank/DDBJ databases">
        <title>Sequence of Gallionella enrichment culture.</title>
        <authorList>
            <person name="Poehlein A."/>
            <person name="Muehling M."/>
            <person name="Daniel R."/>
        </authorList>
    </citation>
    <scope>NUCLEOTIDE SEQUENCE</scope>
</reference>
<feature type="region of interest" description="Disordered" evidence="1">
    <location>
        <begin position="1"/>
        <end position="68"/>
    </location>
</feature>
<feature type="compositionally biased region" description="Pro residues" evidence="1">
    <location>
        <begin position="57"/>
        <end position="68"/>
    </location>
</feature>
<keyword evidence="2" id="KW-0472">Membrane</keyword>
<dbReference type="Gene3D" id="1.10.530.10">
    <property type="match status" value="1"/>
</dbReference>
<sequence length="342" mass="36780">MATSPSPPGGKRPRSSRPGGPARPRARPPADQAVPAKALPPKPAPKRKPKAAAKPKPATPAPAPAMAPRRPPLVWRLARRLPVSLHLALLAGLLALLALGADLVYWIIHKPTELLAPVSQILIKPPEATWRAYGADFRRYATPRVPADLLAALAQAESDGNPAAQTYWRWNLHAGDWFGIYRPASSSVGMYQMTDPAFQEARRYCVRHHRLVPATAPEAADPCFHDPLLARLSPAGSIELTAVYLDRKIAAVLAARPHRPPGAEALRALAAVIHLCGAGPARRFAARGYRLLEGERCGDENPAAYVARVTDLARRFRRLAGRGGDTETALSCPATESACRAP</sequence>
<dbReference type="AlphaFoldDB" id="A0A1J5SDL8"/>